<evidence type="ECO:0000256" key="1">
    <source>
        <dbReference type="SAM" id="Phobius"/>
    </source>
</evidence>
<reference evidence="2" key="1">
    <citation type="submission" date="2021-05" db="EMBL/GenBank/DDBJ databases">
        <authorList>
            <person name="Alioto T."/>
            <person name="Alioto T."/>
            <person name="Gomez Garrido J."/>
        </authorList>
    </citation>
    <scope>NUCLEOTIDE SEQUENCE</scope>
</reference>
<sequence length="192" mass="21328">MSRWQSIPIVCRSSSDSVRNTTRSISSRTITSMYRARPRSRKMLATVMRCSSCRLARGVPRMTERFRCSLAVIVPVDSLLVSVSTFGTMGRLKSFGRGVLTWRGVILIDVVVVVVLVLLLISIGEMLGDRIFCSWTIGEKLRFRGFDCCLYDSNDTSTAASDSGENLKILGDTMTEVTVGVGTRWWNILSKG</sequence>
<keyword evidence="1" id="KW-0472">Membrane</keyword>
<feature type="transmembrane region" description="Helical" evidence="1">
    <location>
        <begin position="70"/>
        <end position="89"/>
    </location>
</feature>
<name>A0A8D8B7R8_CULPI</name>
<organism evidence="2">
    <name type="scientific">Culex pipiens</name>
    <name type="common">House mosquito</name>
    <dbReference type="NCBI Taxonomy" id="7175"/>
    <lineage>
        <taxon>Eukaryota</taxon>
        <taxon>Metazoa</taxon>
        <taxon>Ecdysozoa</taxon>
        <taxon>Arthropoda</taxon>
        <taxon>Hexapoda</taxon>
        <taxon>Insecta</taxon>
        <taxon>Pterygota</taxon>
        <taxon>Neoptera</taxon>
        <taxon>Endopterygota</taxon>
        <taxon>Diptera</taxon>
        <taxon>Nematocera</taxon>
        <taxon>Culicoidea</taxon>
        <taxon>Culicidae</taxon>
        <taxon>Culicinae</taxon>
        <taxon>Culicini</taxon>
        <taxon>Culex</taxon>
        <taxon>Culex</taxon>
    </lineage>
</organism>
<proteinExistence type="predicted"/>
<accession>A0A8D8B7R8</accession>
<dbReference type="EMBL" id="HBUE01062337">
    <property type="protein sequence ID" value="CAG6469173.1"/>
    <property type="molecule type" value="Transcribed_RNA"/>
</dbReference>
<dbReference type="AlphaFoldDB" id="A0A8D8B7R8"/>
<keyword evidence="1" id="KW-1133">Transmembrane helix</keyword>
<evidence type="ECO:0000313" key="2">
    <source>
        <dbReference type="EMBL" id="CAG6469173.1"/>
    </source>
</evidence>
<keyword evidence="1" id="KW-0812">Transmembrane</keyword>
<feature type="transmembrane region" description="Helical" evidence="1">
    <location>
        <begin position="101"/>
        <end position="121"/>
    </location>
</feature>
<protein>
    <submittedName>
        <fullName evidence="2">(northern house mosquito) hypothetical protein</fullName>
    </submittedName>
</protein>